<dbReference type="InterPro" id="IPR049326">
    <property type="entry name" value="Rhodopsin_dom_fungi"/>
</dbReference>
<dbReference type="GeneID" id="54489312"/>
<dbReference type="Proteomes" id="UP000799437">
    <property type="component" value="Unassembled WGS sequence"/>
</dbReference>
<dbReference type="OrthoDB" id="5331848at2759"/>
<proteinExistence type="inferred from homology"/>
<name>A0A6A6W3X7_9PEZI</name>
<feature type="domain" description="Rhodopsin" evidence="8">
    <location>
        <begin position="35"/>
        <end position="279"/>
    </location>
</feature>
<evidence type="ECO:0000256" key="7">
    <source>
        <dbReference type="SAM" id="Phobius"/>
    </source>
</evidence>
<organism evidence="9 10">
    <name type="scientific">Pseudovirgaria hyperparasitica</name>
    <dbReference type="NCBI Taxonomy" id="470096"/>
    <lineage>
        <taxon>Eukaryota</taxon>
        <taxon>Fungi</taxon>
        <taxon>Dikarya</taxon>
        <taxon>Ascomycota</taxon>
        <taxon>Pezizomycotina</taxon>
        <taxon>Dothideomycetes</taxon>
        <taxon>Dothideomycetes incertae sedis</taxon>
        <taxon>Acrospermales</taxon>
        <taxon>Acrospermaceae</taxon>
        <taxon>Pseudovirgaria</taxon>
    </lineage>
</organism>
<evidence type="ECO:0000313" key="10">
    <source>
        <dbReference type="Proteomes" id="UP000799437"/>
    </source>
</evidence>
<sequence length="381" mass="42143">MPSESSDRPSDLDRGVAFAAIFISECVLTTVVVVLRFWARWSIRKIAIDDWVMLATWVCHFVFTVMSAVLGLQGGTRHLVYLQQDPEHAIWLTKLNWVSQPSGITALGLGKVAVALLILRIQGNGVPWRKWLLHVVIWLTIIFTILTVAFTFGQCNDPTALWDPESKATAKCWKPETQKNFSTFSASWNCAVDMLLAILPVTLVKDLHMELKKKIGLCLLLGLGIFTGVCAAIKINQLVTLAARSDFTWATYQLFIWTNTEGALVIICGSIPALKPLYRLVRGEPIHSYGTGSGNQGSRGSYSKHIAAVAPRYYPAHTFEVRSSPQRSGEESGGSRSETLSDGNSETLIIKPDADRGTDQIRITQTFEVGWADDIRVNHAV</sequence>
<accession>A0A6A6W3X7</accession>
<feature type="transmembrane region" description="Helical" evidence="7">
    <location>
        <begin position="51"/>
        <end position="72"/>
    </location>
</feature>
<evidence type="ECO:0000256" key="1">
    <source>
        <dbReference type="ARBA" id="ARBA00004141"/>
    </source>
</evidence>
<keyword evidence="4 7" id="KW-0472">Membrane</keyword>
<evidence type="ECO:0000256" key="5">
    <source>
        <dbReference type="ARBA" id="ARBA00038359"/>
    </source>
</evidence>
<evidence type="ECO:0000256" key="2">
    <source>
        <dbReference type="ARBA" id="ARBA00022692"/>
    </source>
</evidence>
<feature type="transmembrane region" description="Helical" evidence="7">
    <location>
        <begin position="16"/>
        <end position="39"/>
    </location>
</feature>
<dbReference type="GO" id="GO:0016020">
    <property type="term" value="C:membrane"/>
    <property type="evidence" value="ECO:0007669"/>
    <property type="project" value="UniProtKB-SubCell"/>
</dbReference>
<gene>
    <name evidence="9" type="ORF">EJ05DRAFT_511646</name>
</gene>
<feature type="transmembrane region" description="Helical" evidence="7">
    <location>
        <begin position="101"/>
        <end position="119"/>
    </location>
</feature>
<dbReference type="AlphaFoldDB" id="A0A6A6W3X7"/>
<dbReference type="EMBL" id="ML996574">
    <property type="protein sequence ID" value="KAF2756869.1"/>
    <property type="molecule type" value="Genomic_DNA"/>
</dbReference>
<dbReference type="InterPro" id="IPR052337">
    <property type="entry name" value="SAT4-like"/>
</dbReference>
<dbReference type="RefSeq" id="XP_033599320.1">
    <property type="nucleotide sequence ID" value="XM_033748258.1"/>
</dbReference>
<feature type="region of interest" description="Disordered" evidence="6">
    <location>
        <begin position="320"/>
        <end position="353"/>
    </location>
</feature>
<dbReference type="PANTHER" id="PTHR33048">
    <property type="entry name" value="PTH11-LIKE INTEGRAL MEMBRANE PROTEIN (AFU_ORTHOLOGUE AFUA_5G11245)"/>
    <property type="match status" value="1"/>
</dbReference>
<evidence type="ECO:0000256" key="6">
    <source>
        <dbReference type="SAM" id="MobiDB-lite"/>
    </source>
</evidence>
<evidence type="ECO:0000259" key="8">
    <source>
        <dbReference type="Pfam" id="PF20684"/>
    </source>
</evidence>
<evidence type="ECO:0000313" key="9">
    <source>
        <dbReference type="EMBL" id="KAF2756869.1"/>
    </source>
</evidence>
<protein>
    <recommendedName>
        <fullName evidence="8">Rhodopsin domain-containing protein</fullName>
    </recommendedName>
</protein>
<dbReference type="PANTHER" id="PTHR33048:SF146">
    <property type="entry name" value="INTEGRAL MEMBRANE PROTEIN"/>
    <property type="match status" value="1"/>
</dbReference>
<evidence type="ECO:0000256" key="4">
    <source>
        <dbReference type="ARBA" id="ARBA00023136"/>
    </source>
</evidence>
<evidence type="ECO:0000256" key="3">
    <source>
        <dbReference type="ARBA" id="ARBA00022989"/>
    </source>
</evidence>
<feature type="transmembrane region" description="Helical" evidence="7">
    <location>
        <begin position="186"/>
        <end position="204"/>
    </location>
</feature>
<reference evidence="9" key="1">
    <citation type="journal article" date="2020" name="Stud. Mycol.">
        <title>101 Dothideomycetes genomes: a test case for predicting lifestyles and emergence of pathogens.</title>
        <authorList>
            <person name="Haridas S."/>
            <person name="Albert R."/>
            <person name="Binder M."/>
            <person name="Bloem J."/>
            <person name="Labutti K."/>
            <person name="Salamov A."/>
            <person name="Andreopoulos B."/>
            <person name="Baker S."/>
            <person name="Barry K."/>
            <person name="Bills G."/>
            <person name="Bluhm B."/>
            <person name="Cannon C."/>
            <person name="Castanera R."/>
            <person name="Culley D."/>
            <person name="Daum C."/>
            <person name="Ezra D."/>
            <person name="Gonzalez J."/>
            <person name="Henrissat B."/>
            <person name="Kuo A."/>
            <person name="Liang C."/>
            <person name="Lipzen A."/>
            <person name="Lutzoni F."/>
            <person name="Magnuson J."/>
            <person name="Mondo S."/>
            <person name="Nolan M."/>
            <person name="Ohm R."/>
            <person name="Pangilinan J."/>
            <person name="Park H.-J."/>
            <person name="Ramirez L."/>
            <person name="Alfaro M."/>
            <person name="Sun H."/>
            <person name="Tritt A."/>
            <person name="Yoshinaga Y."/>
            <person name="Zwiers L.-H."/>
            <person name="Turgeon B."/>
            <person name="Goodwin S."/>
            <person name="Spatafora J."/>
            <person name="Crous P."/>
            <person name="Grigoriev I."/>
        </authorList>
    </citation>
    <scope>NUCLEOTIDE SEQUENCE</scope>
    <source>
        <strain evidence="9">CBS 121739</strain>
    </source>
</reference>
<comment type="similarity">
    <text evidence="5">Belongs to the SAT4 family.</text>
</comment>
<keyword evidence="10" id="KW-1185">Reference proteome</keyword>
<keyword evidence="2 7" id="KW-0812">Transmembrane</keyword>
<comment type="subcellular location">
    <subcellularLocation>
        <location evidence="1">Membrane</location>
        <topology evidence="1">Multi-pass membrane protein</topology>
    </subcellularLocation>
</comment>
<feature type="transmembrane region" description="Helical" evidence="7">
    <location>
        <begin position="216"/>
        <end position="235"/>
    </location>
</feature>
<feature type="transmembrane region" description="Helical" evidence="7">
    <location>
        <begin position="255"/>
        <end position="274"/>
    </location>
</feature>
<keyword evidence="3 7" id="KW-1133">Transmembrane helix</keyword>
<dbReference type="Pfam" id="PF20684">
    <property type="entry name" value="Fung_rhodopsin"/>
    <property type="match status" value="1"/>
</dbReference>
<feature type="transmembrane region" description="Helical" evidence="7">
    <location>
        <begin position="131"/>
        <end position="152"/>
    </location>
</feature>